<feature type="region of interest" description="Disordered" evidence="1">
    <location>
        <begin position="1"/>
        <end position="25"/>
    </location>
</feature>
<dbReference type="Proteomes" id="UP000568380">
    <property type="component" value="Unassembled WGS sequence"/>
</dbReference>
<comment type="caution">
    <text evidence="2">The sequence shown here is derived from an EMBL/GenBank/DDBJ whole genome shotgun (WGS) entry which is preliminary data.</text>
</comment>
<protein>
    <submittedName>
        <fullName evidence="2">Uncharacterized protein</fullName>
    </submittedName>
</protein>
<evidence type="ECO:0000313" key="3">
    <source>
        <dbReference type="Proteomes" id="UP000568380"/>
    </source>
</evidence>
<proteinExistence type="predicted"/>
<name>A0A7W7ZWV4_9ACTN</name>
<gene>
    <name evidence="2" type="ORF">HNR40_000257</name>
</gene>
<reference evidence="2 3" key="1">
    <citation type="submission" date="2020-08" db="EMBL/GenBank/DDBJ databases">
        <title>Genomic Encyclopedia of Type Strains, Phase IV (KMG-IV): sequencing the most valuable type-strain genomes for metagenomic binning, comparative biology and taxonomic classification.</title>
        <authorList>
            <person name="Goeker M."/>
        </authorList>
    </citation>
    <scope>NUCLEOTIDE SEQUENCE [LARGE SCALE GENOMIC DNA]</scope>
    <source>
        <strain evidence="2 3">DSM 45385</strain>
    </source>
</reference>
<evidence type="ECO:0000256" key="1">
    <source>
        <dbReference type="SAM" id="MobiDB-lite"/>
    </source>
</evidence>
<evidence type="ECO:0000313" key="2">
    <source>
        <dbReference type="EMBL" id="MBB5074811.1"/>
    </source>
</evidence>
<dbReference type="AlphaFoldDB" id="A0A7W7ZWV4"/>
<sequence length="64" mass="6874">MRSQSVAGRPSPPELGLDPVEDPREPALEPFVAGHLRVEPADEGFGVTTVQELLDVRELPGLQA</sequence>
<accession>A0A7W7ZWV4</accession>
<dbReference type="EMBL" id="JACHIN010000001">
    <property type="protein sequence ID" value="MBB5074811.1"/>
    <property type="molecule type" value="Genomic_DNA"/>
</dbReference>
<keyword evidence="3" id="KW-1185">Reference proteome</keyword>
<organism evidence="2 3">
    <name type="scientific">Nonomuraea endophytica</name>
    <dbReference type="NCBI Taxonomy" id="714136"/>
    <lineage>
        <taxon>Bacteria</taxon>
        <taxon>Bacillati</taxon>
        <taxon>Actinomycetota</taxon>
        <taxon>Actinomycetes</taxon>
        <taxon>Streptosporangiales</taxon>
        <taxon>Streptosporangiaceae</taxon>
        <taxon>Nonomuraea</taxon>
    </lineage>
</organism>